<dbReference type="EMBL" id="JACHGA010000019">
    <property type="protein sequence ID" value="MBB5278422.1"/>
    <property type="molecule type" value="Genomic_DNA"/>
</dbReference>
<sequence length="40" mass="4602">MEVIRADGQSTDWNETSATDEEAWEEFIYVSETEGISVFE</sequence>
<evidence type="ECO:0000313" key="3">
    <source>
        <dbReference type="Proteomes" id="UP000550895"/>
    </source>
</evidence>
<evidence type="ECO:0000313" key="2">
    <source>
        <dbReference type="EMBL" id="MBB5278422.1"/>
    </source>
</evidence>
<feature type="compositionally biased region" description="Polar residues" evidence="1">
    <location>
        <begin position="8"/>
        <end position="17"/>
    </location>
</feature>
<comment type="caution">
    <text evidence="2">The sequence shown here is derived from an EMBL/GenBank/DDBJ whole genome shotgun (WGS) entry which is preliminary data.</text>
</comment>
<accession>A0A7W8HUM9</accession>
<dbReference type="RefSeq" id="WP_281281768.1">
    <property type="nucleotide sequence ID" value="NZ_JACHGA010000019.1"/>
</dbReference>
<feature type="region of interest" description="Disordered" evidence="1">
    <location>
        <begin position="1"/>
        <end position="20"/>
    </location>
</feature>
<organism evidence="2 3">
    <name type="scientific">Rhizobium rosettiformans</name>
    <dbReference type="NCBI Taxonomy" id="1368430"/>
    <lineage>
        <taxon>Bacteria</taxon>
        <taxon>Pseudomonadati</taxon>
        <taxon>Pseudomonadota</taxon>
        <taxon>Alphaproteobacteria</taxon>
        <taxon>Hyphomicrobiales</taxon>
        <taxon>Rhizobiaceae</taxon>
        <taxon>Rhizobium/Agrobacterium group</taxon>
        <taxon>Rhizobium</taxon>
    </lineage>
</organism>
<name>A0A7W8HUM9_9HYPH</name>
<keyword evidence="3" id="KW-1185">Reference proteome</keyword>
<protein>
    <submittedName>
        <fullName evidence="2">Uncharacterized protein</fullName>
    </submittedName>
</protein>
<gene>
    <name evidence="2" type="ORF">HNR26_004521</name>
</gene>
<proteinExistence type="predicted"/>
<evidence type="ECO:0000256" key="1">
    <source>
        <dbReference type="SAM" id="MobiDB-lite"/>
    </source>
</evidence>
<dbReference type="Proteomes" id="UP000550895">
    <property type="component" value="Unassembled WGS sequence"/>
</dbReference>
<dbReference type="AlphaFoldDB" id="A0A7W8HUM9"/>
<reference evidence="2 3" key="1">
    <citation type="submission" date="2020-08" db="EMBL/GenBank/DDBJ databases">
        <title>Genomic Encyclopedia of Type Strains, Phase IV (KMG-IV): sequencing the most valuable type-strain genomes for metagenomic binning, comparative biology and taxonomic classification.</title>
        <authorList>
            <person name="Goeker M."/>
        </authorList>
    </citation>
    <scope>NUCLEOTIDE SEQUENCE [LARGE SCALE GENOMIC DNA]</scope>
    <source>
        <strain evidence="2 3">DSM 26376</strain>
    </source>
</reference>